<dbReference type="Pfam" id="PF03080">
    <property type="entry name" value="Neprosin"/>
    <property type="match status" value="2"/>
</dbReference>
<sequence length="483" mass="53635">MEDGDVYDCIDVYKQPAFNHPLLKDHKIQMKPNSFPVWMDTQTFPSDSFSQVQPSIIKCPIGTIPILRSNGSSTIATHNIDGLKNDMQWERAGLRYIGDLFGARALINVWEPKVNKGSQDYSSLWIDIENGGGQHTDRMGAGLRVSPTLSGDAFSRFHVAWKLIMYVDILVLFLALEQTSQYDGYSKKSCVDFRCPGYVQVHHNVGPGTRIQPSSVYGGLQKVVDIQIFKEPTSGHWWVSVNKMPIGYWPGGLFEFIRYKGDFAFWGGQVEGPTAASNSLQMGSGHFASEGFGKVAFIEGIDIADHKGRKYFDGYSKKGCIDHNCPGYVQVHPHIGPGSRIQPSSVYGGDQRVADIQIFKEPKSNYWWVSYNNIAIGYWPGGLFEFIRYRGDLAFWGGQVEGPTASSKSPQMGSGHFASEGFGKAAFIRKIEIADDTVKFATPNRYMVEHGSSDQSKYTTGGFDISKDFGMTIYYGGPGSMRA</sequence>
<evidence type="ECO:0000259" key="1">
    <source>
        <dbReference type="PROSITE" id="PS52045"/>
    </source>
</evidence>
<dbReference type="InterPro" id="IPR025521">
    <property type="entry name" value="Neprosin_propep"/>
</dbReference>
<proteinExistence type="predicted"/>
<dbReference type="PROSITE" id="PS52045">
    <property type="entry name" value="NEPROSIN_PEP_CD"/>
    <property type="match status" value="2"/>
</dbReference>
<reference evidence="2" key="1">
    <citation type="submission" date="2015-06" db="UniProtKB">
        <authorList>
            <consortium name="EnsemblPlants"/>
        </authorList>
    </citation>
    <scope>IDENTIFICATION</scope>
</reference>
<dbReference type="InterPro" id="IPR053168">
    <property type="entry name" value="Glutamic_endopeptidase"/>
</dbReference>
<evidence type="ECO:0000313" key="2">
    <source>
        <dbReference type="EnsemblPlants" id="EMT00641"/>
    </source>
</evidence>
<protein>
    <recommendedName>
        <fullName evidence="1">Neprosin PEP catalytic domain-containing protein</fullName>
    </recommendedName>
</protein>
<dbReference type="InterPro" id="IPR004314">
    <property type="entry name" value="Neprosin"/>
</dbReference>
<name>N1QP93_AEGTA</name>
<organism evidence="2">
    <name type="scientific">Aegilops tauschii</name>
    <name type="common">Tausch's goatgrass</name>
    <name type="synonym">Aegilops squarrosa</name>
    <dbReference type="NCBI Taxonomy" id="37682"/>
    <lineage>
        <taxon>Eukaryota</taxon>
        <taxon>Viridiplantae</taxon>
        <taxon>Streptophyta</taxon>
        <taxon>Embryophyta</taxon>
        <taxon>Tracheophyta</taxon>
        <taxon>Spermatophyta</taxon>
        <taxon>Magnoliopsida</taxon>
        <taxon>Liliopsida</taxon>
        <taxon>Poales</taxon>
        <taxon>Poaceae</taxon>
        <taxon>BOP clade</taxon>
        <taxon>Pooideae</taxon>
        <taxon>Triticodae</taxon>
        <taxon>Triticeae</taxon>
        <taxon>Triticinae</taxon>
        <taxon>Aegilops</taxon>
    </lineage>
</organism>
<feature type="domain" description="Neprosin PEP catalytic" evidence="1">
    <location>
        <begin position="77"/>
        <end position="354"/>
    </location>
</feature>
<dbReference type="PANTHER" id="PTHR31589">
    <property type="entry name" value="PROTEIN, PUTATIVE (DUF239)-RELATED-RELATED"/>
    <property type="match status" value="1"/>
</dbReference>
<dbReference type="AlphaFoldDB" id="N1QP93"/>
<dbReference type="EnsemblPlants" id="EMT00641">
    <property type="protein sequence ID" value="EMT00641"/>
    <property type="gene ID" value="F775_19197"/>
</dbReference>
<feature type="domain" description="Neprosin PEP catalytic" evidence="1">
    <location>
        <begin position="355"/>
        <end position="482"/>
    </location>
</feature>
<accession>N1QP93</accession>
<dbReference type="PANTHER" id="PTHR31589:SF192">
    <property type="entry name" value="NEPROSIN DOMAIN-CONTAINING PROTEIN"/>
    <property type="match status" value="1"/>
</dbReference>
<dbReference type="Pfam" id="PF14365">
    <property type="entry name" value="Neprosin_AP"/>
    <property type="match status" value="1"/>
</dbReference>